<accession>A0A8C4RGI6</accession>
<keyword evidence="4" id="KW-0862">Zinc</keyword>
<dbReference type="InterPro" id="IPR013087">
    <property type="entry name" value="Znf_C2H2_type"/>
</dbReference>
<dbReference type="Gene3D" id="3.90.70.80">
    <property type="match status" value="1"/>
</dbReference>
<dbReference type="Proteomes" id="UP000694620">
    <property type="component" value="Chromosome 3"/>
</dbReference>
<name>A0A8C4RGI6_ERPCA</name>
<dbReference type="PROSITE" id="PS00028">
    <property type="entry name" value="ZINC_FINGER_C2H2_1"/>
    <property type="match status" value="5"/>
</dbReference>
<dbReference type="Gene3D" id="3.30.160.60">
    <property type="entry name" value="Classic Zinc Finger"/>
    <property type="match status" value="3"/>
</dbReference>
<dbReference type="InterPro" id="IPR036236">
    <property type="entry name" value="Znf_C2H2_sf"/>
</dbReference>
<evidence type="ECO:0000256" key="4">
    <source>
        <dbReference type="ARBA" id="ARBA00022833"/>
    </source>
</evidence>
<feature type="domain" description="C2H2-type" evidence="6">
    <location>
        <begin position="332"/>
        <end position="359"/>
    </location>
</feature>
<reference evidence="7" key="3">
    <citation type="submission" date="2025-09" db="UniProtKB">
        <authorList>
            <consortium name="Ensembl"/>
        </authorList>
    </citation>
    <scope>IDENTIFICATION</scope>
</reference>
<reference evidence="7" key="2">
    <citation type="submission" date="2025-08" db="UniProtKB">
        <authorList>
            <consortium name="Ensembl"/>
        </authorList>
    </citation>
    <scope>IDENTIFICATION</scope>
</reference>
<protein>
    <recommendedName>
        <fullName evidence="6">C2H2-type domain-containing protein</fullName>
    </recommendedName>
</protein>
<keyword evidence="8" id="KW-1185">Reference proteome</keyword>
<evidence type="ECO:0000313" key="8">
    <source>
        <dbReference type="Proteomes" id="UP000694620"/>
    </source>
</evidence>
<keyword evidence="3 5" id="KW-0863">Zinc-finger</keyword>
<evidence type="ECO:0000259" key="6">
    <source>
        <dbReference type="PROSITE" id="PS50157"/>
    </source>
</evidence>
<organism evidence="7 8">
    <name type="scientific">Erpetoichthys calabaricus</name>
    <name type="common">Rope fish</name>
    <name type="synonym">Calamoichthys calabaricus</name>
    <dbReference type="NCBI Taxonomy" id="27687"/>
    <lineage>
        <taxon>Eukaryota</taxon>
        <taxon>Metazoa</taxon>
        <taxon>Chordata</taxon>
        <taxon>Craniata</taxon>
        <taxon>Vertebrata</taxon>
        <taxon>Euteleostomi</taxon>
        <taxon>Actinopterygii</taxon>
        <taxon>Polypteriformes</taxon>
        <taxon>Polypteridae</taxon>
        <taxon>Erpetoichthys</taxon>
    </lineage>
</organism>
<evidence type="ECO:0000313" key="7">
    <source>
        <dbReference type="Ensembl" id="ENSECRP00000001295.1"/>
    </source>
</evidence>
<proteinExistence type="predicted"/>
<dbReference type="AlphaFoldDB" id="A0A8C4RGI6"/>
<dbReference type="PROSITE" id="PS50157">
    <property type="entry name" value="ZINC_FINGER_C2H2_2"/>
    <property type="match status" value="5"/>
</dbReference>
<dbReference type="GO" id="GO:0008270">
    <property type="term" value="F:zinc ion binding"/>
    <property type="evidence" value="ECO:0007669"/>
    <property type="project" value="UniProtKB-KW"/>
</dbReference>
<dbReference type="SUPFAM" id="SSF54001">
    <property type="entry name" value="Cysteine proteinases"/>
    <property type="match status" value="1"/>
</dbReference>
<dbReference type="PANTHER" id="PTHR24379">
    <property type="entry name" value="KRAB AND ZINC FINGER DOMAIN-CONTAINING"/>
    <property type="match status" value="1"/>
</dbReference>
<dbReference type="SUPFAM" id="SSF57667">
    <property type="entry name" value="beta-beta-alpha zinc fingers"/>
    <property type="match status" value="3"/>
</dbReference>
<evidence type="ECO:0000256" key="2">
    <source>
        <dbReference type="ARBA" id="ARBA00022737"/>
    </source>
</evidence>
<feature type="domain" description="C2H2-type" evidence="6">
    <location>
        <begin position="250"/>
        <end position="277"/>
    </location>
</feature>
<feature type="domain" description="C2H2-type" evidence="6">
    <location>
        <begin position="277"/>
        <end position="304"/>
    </location>
</feature>
<dbReference type="Pfam" id="PF00096">
    <property type="entry name" value="zf-C2H2"/>
    <property type="match status" value="2"/>
</dbReference>
<keyword evidence="1" id="KW-0479">Metal-binding</keyword>
<dbReference type="PANTHER" id="PTHR24379:SF121">
    <property type="entry name" value="C2H2-TYPE DOMAIN-CONTAINING PROTEIN"/>
    <property type="match status" value="1"/>
</dbReference>
<dbReference type="CDD" id="cd22744">
    <property type="entry name" value="OTU"/>
    <property type="match status" value="1"/>
</dbReference>
<evidence type="ECO:0000256" key="3">
    <source>
        <dbReference type="ARBA" id="ARBA00022771"/>
    </source>
</evidence>
<keyword evidence="2" id="KW-0677">Repeat</keyword>
<feature type="domain" description="C2H2-type" evidence="6">
    <location>
        <begin position="304"/>
        <end position="331"/>
    </location>
</feature>
<evidence type="ECO:0000256" key="1">
    <source>
        <dbReference type="ARBA" id="ARBA00022723"/>
    </source>
</evidence>
<dbReference type="Ensembl" id="ENSECRT00000001318.1">
    <property type="protein sequence ID" value="ENSECRP00000001295.1"/>
    <property type="gene ID" value="ENSECRG00000000903.1"/>
</dbReference>
<feature type="domain" description="C2H2-type" evidence="6">
    <location>
        <begin position="222"/>
        <end position="249"/>
    </location>
</feature>
<evidence type="ECO:0000256" key="5">
    <source>
        <dbReference type="PROSITE-ProRule" id="PRU00042"/>
    </source>
</evidence>
<dbReference type="SMART" id="SM00355">
    <property type="entry name" value="ZnF_C2H2"/>
    <property type="match status" value="6"/>
</dbReference>
<sequence length="416" mass="47989">MHTACSCASTQDLTKHRLSRFHLCYSPHAPLSHIDFSLFFLVPAAFLYIIHQVDRPWDTHARKTEPCLPTLSLLPRHGIRTTEPFGYFWKNVIDETVALELRNMAVTFVCQHWDSFNNVLSVALSHGSIVVQSAQQYADYMNTSRVYGGEAEIVAICQILPATITIHFLERPHASPRDFTAEMDLLNHVQIHSTLDLHTDVTSPSHYPLTEKHVQTHFTPEFQCNVCSKTFTLQKYLNAHLKTHSTERMMQCEHCQECFKTIRTLKKHLQTHSTHTFNCTICNEDFTAEMDLLNHVQIHSTQTFVCNICNKQFHAHRYLTNHFKTHSLTKSFQCQHCTKSFQASFLLNKHTKTHCHDTFFECVHCKSSFKNSHLLANHIAFKFPLANSSSNTLSTHMSEQKARVYITYGPMVPRMI</sequence>
<dbReference type="GeneTree" id="ENSGT00940000162287"/>
<dbReference type="InterPro" id="IPR038765">
    <property type="entry name" value="Papain-like_cys_pep_sf"/>
</dbReference>
<reference evidence="7" key="1">
    <citation type="submission" date="2021-06" db="EMBL/GenBank/DDBJ databases">
        <authorList>
            <consortium name="Wellcome Sanger Institute Data Sharing"/>
        </authorList>
    </citation>
    <scope>NUCLEOTIDE SEQUENCE [LARGE SCALE GENOMIC DNA]</scope>
</reference>